<organism evidence="2 3">
    <name type="scientific">Salinibacterium amurskyense</name>
    <dbReference type="NCBI Taxonomy" id="205941"/>
    <lineage>
        <taxon>Bacteria</taxon>
        <taxon>Bacillati</taxon>
        <taxon>Actinomycetota</taxon>
        <taxon>Actinomycetes</taxon>
        <taxon>Micrococcales</taxon>
        <taxon>Microbacteriaceae</taxon>
        <taxon>Salinibacterium</taxon>
    </lineage>
</organism>
<dbReference type="EMBL" id="PGFH01000001">
    <property type="protein sequence ID" value="PJJ82203.1"/>
    <property type="molecule type" value="Genomic_DNA"/>
</dbReference>
<sequence>MRAVLSDGMTKAFLDGSCGGQQARRPGGAGGATPGGVERIDRGTGAIDTAQKLADDVAKKRPTGCRLKAV</sequence>
<feature type="region of interest" description="Disordered" evidence="1">
    <location>
        <begin position="1"/>
        <end position="42"/>
    </location>
</feature>
<gene>
    <name evidence="2" type="ORF">CLV85_1395</name>
</gene>
<dbReference type="Proteomes" id="UP000231742">
    <property type="component" value="Unassembled WGS sequence"/>
</dbReference>
<evidence type="ECO:0000256" key="1">
    <source>
        <dbReference type="SAM" id="MobiDB-lite"/>
    </source>
</evidence>
<keyword evidence="3" id="KW-1185">Reference proteome</keyword>
<accession>A0A2M9D9Q8</accession>
<comment type="caution">
    <text evidence="2">The sequence shown here is derived from an EMBL/GenBank/DDBJ whole genome shotgun (WGS) entry which is preliminary data.</text>
</comment>
<evidence type="ECO:0000313" key="2">
    <source>
        <dbReference type="EMBL" id="PJJ82203.1"/>
    </source>
</evidence>
<evidence type="ECO:0000313" key="3">
    <source>
        <dbReference type="Proteomes" id="UP000231742"/>
    </source>
</evidence>
<name>A0A2M9D9Q8_9MICO</name>
<dbReference type="AlphaFoldDB" id="A0A2M9D9Q8"/>
<reference evidence="2 3" key="1">
    <citation type="submission" date="2017-11" db="EMBL/GenBank/DDBJ databases">
        <title>Genomic Encyclopedia of Archaeal and Bacterial Type Strains, Phase II (KMG-II): From Individual Species to Whole Genera.</title>
        <authorList>
            <person name="Goeker M."/>
        </authorList>
    </citation>
    <scope>NUCLEOTIDE SEQUENCE [LARGE SCALE GENOMIC DNA]</scope>
    <source>
        <strain evidence="2 3">DSM 16400</strain>
    </source>
</reference>
<protein>
    <submittedName>
        <fullName evidence="2">Uncharacterized protein</fullName>
    </submittedName>
</protein>
<proteinExistence type="predicted"/>